<dbReference type="SUPFAM" id="SSF53822">
    <property type="entry name" value="Periplasmic binding protein-like I"/>
    <property type="match status" value="1"/>
</dbReference>
<sequence>MVVGSIGVPTYDEMARELHAAADRTGYGVIVLVADSPARAAHAHALLRRGIADGALIWAERFLPALDLDSLVRSRLAMTVIDNSVVPKGFDVVRVPERQACGEALDHMITSGRRRVAFVGHRTGREPDGEAHERYVAYLDALARHGLARDEALIFAGADDRVAGYRAVEALLRLPEPPDAVFATSDRAAINAMWAIRDSGRSVPGDAAVVGVGNLPEGQVVKPALSTAGQPHLDYSGVVQLLFDRLTADHPPAERELVLPWSFIRRESA</sequence>
<reference evidence="6 7" key="1">
    <citation type="submission" date="2019-09" db="EMBL/GenBank/DDBJ databases">
        <authorList>
            <person name="Duangmal K."/>
            <person name="Teo W.F.A."/>
            <person name="Lipun K."/>
        </authorList>
    </citation>
    <scope>NUCLEOTIDE SEQUENCE [LARGE SCALE GENOMIC DNA]</scope>
    <source>
        <strain evidence="6 7">K1PN6</strain>
    </source>
</reference>
<feature type="domain" description="Transcriptional regulator LacI/GalR-like sensor" evidence="5">
    <location>
        <begin position="106"/>
        <end position="268"/>
    </location>
</feature>
<name>A0A5N8X3M7_9ACTN</name>
<dbReference type="AlphaFoldDB" id="A0A5N8X3M7"/>
<dbReference type="Pfam" id="PF13377">
    <property type="entry name" value="Peripla_BP_3"/>
    <property type="match status" value="1"/>
</dbReference>
<gene>
    <name evidence="6" type="ORF">FPZ41_35615</name>
</gene>
<dbReference type="CDD" id="cd06267">
    <property type="entry name" value="PBP1_LacI_sugar_binding-like"/>
    <property type="match status" value="1"/>
</dbReference>
<dbReference type="EMBL" id="VMNX01000205">
    <property type="protein sequence ID" value="MPY53614.1"/>
    <property type="molecule type" value="Genomic_DNA"/>
</dbReference>
<dbReference type="PANTHER" id="PTHR30146:SF148">
    <property type="entry name" value="HTH-TYPE TRANSCRIPTIONAL REPRESSOR PURR-RELATED"/>
    <property type="match status" value="1"/>
</dbReference>
<keyword evidence="1" id="KW-0678">Repressor</keyword>
<dbReference type="Gene3D" id="3.40.50.2300">
    <property type="match status" value="2"/>
</dbReference>
<evidence type="ECO:0000313" key="7">
    <source>
        <dbReference type="Proteomes" id="UP000373149"/>
    </source>
</evidence>
<dbReference type="GO" id="GO:0000976">
    <property type="term" value="F:transcription cis-regulatory region binding"/>
    <property type="evidence" value="ECO:0007669"/>
    <property type="project" value="TreeGrafter"/>
</dbReference>
<protein>
    <submittedName>
        <fullName evidence="6">LacI family transcriptional regulator</fullName>
    </submittedName>
</protein>
<keyword evidence="2" id="KW-0805">Transcription regulation</keyword>
<evidence type="ECO:0000256" key="1">
    <source>
        <dbReference type="ARBA" id="ARBA00022491"/>
    </source>
</evidence>
<accession>A0A5N8X3M7</accession>
<evidence type="ECO:0000313" key="6">
    <source>
        <dbReference type="EMBL" id="MPY53614.1"/>
    </source>
</evidence>
<keyword evidence="3" id="KW-0238">DNA-binding</keyword>
<dbReference type="GO" id="GO:0003700">
    <property type="term" value="F:DNA-binding transcription factor activity"/>
    <property type="evidence" value="ECO:0007669"/>
    <property type="project" value="TreeGrafter"/>
</dbReference>
<keyword evidence="7" id="KW-1185">Reference proteome</keyword>
<keyword evidence="4" id="KW-0804">Transcription</keyword>
<evidence type="ECO:0000256" key="2">
    <source>
        <dbReference type="ARBA" id="ARBA00023015"/>
    </source>
</evidence>
<dbReference type="InterPro" id="IPR046335">
    <property type="entry name" value="LacI/GalR-like_sensor"/>
</dbReference>
<evidence type="ECO:0000259" key="5">
    <source>
        <dbReference type="Pfam" id="PF13377"/>
    </source>
</evidence>
<dbReference type="Proteomes" id="UP000373149">
    <property type="component" value="Unassembled WGS sequence"/>
</dbReference>
<organism evidence="6 7">
    <name type="scientific">Streptomyces acidicola</name>
    <dbReference type="NCBI Taxonomy" id="2596892"/>
    <lineage>
        <taxon>Bacteria</taxon>
        <taxon>Bacillati</taxon>
        <taxon>Actinomycetota</taxon>
        <taxon>Actinomycetes</taxon>
        <taxon>Kitasatosporales</taxon>
        <taxon>Streptomycetaceae</taxon>
        <taxon>Streptomyces</taxon>
    </lineage>
</organism>
<dbReference type="InterPro" id="IPR028082">
    <property type="entry name" value="Peripla_BP_I"/>
</dbReference>
<proteinExistence type="predicted"/>
<comment type="caution">
    <text evidence="6">The sequence shown here is derived from an EMBL/GenBank/DDBJ whole genome shotgun (WGS) entry which is preliminary data.</text>
</comment>
<evidence type="ECO:0000256" key="3">
    <source>
        <dbReference type="ARBA" id="ARBA00023125"/>
    </source>
</evidence>
<dbReference type="PANTHER" id="PTHR30146">
    <property type="entry name" value="LACI-RELATED TRANSCRIPTIONAL REPRESSOR"/>
    <property type="match status" value="1"/>
</dbReference>
<evidence type="ECO:0000256" key="4">
    <source>
        <dbReference type="ARBA" id="ARBA00023163"/>
    </source>
</evidence>